<organism evidence="1 2">
    <name type="scientific">Cryptosporangium japonicum</name>
    <dbReference type="NCBI Taxonomy" id="80872"/>
    <lineage>
        <taxon>Bacteria</taxon>
        <taxon>Bacillati</taxon>
        <taxon>Actinomycetota</taxon>
        <taxon>Actinomycetes</taxon>
        <taxon>Cryptosporangiales</taxon>
        <taxon>Cryptosporangiaceae</taxon>
        <taxon>Cryptosporangium</taxon>
    </lineage>
</organism>
<dbReference type="Proteomes" id="UP001500967">
    <property type="component" value="Unassembled WGS sequence"/>
</dbReference>
<accession>A0ABP3EUR0</accession>
<protein>
    <recommendedName>
        <fullName evidence="3">Transposase</fullName>
    </recommendedName>
</protein>
<comment type="caution">
    <text evidence="1">The sequence shown here is derived from an EMBL/GenBank/DDBJ whole genome shotgun (WGS) entry which is preliminary data.</text>
</comment>
<reference evidence="2" key="1">
    <citation type="journal article" date="2019" name="Int. J. Syst. Evol. Microbiol.">
        <title>The Global Catalogue of Microorganisms (GCM) 10K type strain sequencing project: providing services to taxonomists for standard genome sequencing and annotation.</title>
        <authorList>
            <consortium name="The Broad Institute Genomics Platform"/>
            <consortium name="The Broad Institute Genome Sequencing Center for Infectious Disease"/>
            <person name="Wu L."/>
            <person name="Ma J."/>
        </authorList>
    </citation>
    <scope>NUCLEOTIDE SEQUENCE [LARGE SCALE GENOMIC DNA]</scope>
    <source>
        <strain evidence="2">JCM 10425</strain>
    </source>
</reference>
<gene>
    <name evidence="1" type="ORF">GCM10009539_75430</name>
</gene>
<evidence type="ECO:0008006" key="3">
    <source>
        <dbReference type="Google" id="ProtNLM"/>
    </source>
</evidence>
<sequence length="77" mass="8808">MQQAGSLLPDHFESHVVRVPRTGQRAAHPPVRQPGAVPSEEKQFYGHCHGELATIRHINHYLALATHLQQRCARRRR</sequence>
<evidence type="ECO:0000313" key="1">
    <source>
        <dbReference type="EMBL" id="GAA0276531.1"/>
    </source>
</evidence>
<evidence type="ECO:0000313" key="2">
    <source>
        <dbReference type="Proteomes" id="UP001500967"/>
    </source>
</evidence>
<keyword evidence="2" id="KW-1185">Reference proteome</keyword>
<name>A0ABP3EUR0_9ACTN</name>
<proteinExistence type="predicted"/>
<dbReference type="EMBL" id="BAAAGX010000034">
    <property type="protein sequence ID" value="GAA0276531.1"/>
    <property type="molecule type" value="Genomic_DNA"/>
</dbReference>